<dbReference type="KEGG" id="vg:1449792"/>
<proteinExistence type="predicted"/>
<dbReference type="EMBL" id="AF063866">
    <property type="protein sequence ID" value="AAC97797.1"/>
    <property type="molecule type" value="Genomic_DNA"/>
</dbReference>
<dbReference type="RefSeq" id="NP_048197.1">
    <property type="nucleotide sequence ID" value="NC_001993.1"/>
</dbReference>
<gene>
    <name evidence="1" type="primary">MSV126</name>
</gene>
<organism evidence="1 2">
    <name type="scientific">Melanoplus sanguinipes entomopoxvirus</name>
    <name type="common">MsEPV</name>
    <dbReference type="NCBI Taxonomy" id="83191"/>
    <lineage>
        <taxon>Viruses</taxon>
        <taxon>Varidnaviria</taxon>
        <taxon>Bamfordvirae</taxon>
        <taxon>Nucleocytoviricota</taxon>
        <taxon>Pokkesviricetes</taxon>
        <taxon>Chitovirales</taxon>
        <taxon>Poxviridae</taxon>
        <taxon>Entomopoxvirinae</taxon>
        <taxon>Deltaentomopoxvirus</taxon>
        <taxon>Deltaentomopoxvirus msanguinipes</taxon>
    </lineage>
</organism>
<organismHost>
    <name type="scientific">Melanoplus sanguinipes</name>
    <name type="common">Migratory grasshopper</name>
    <dbReference type="NCBI Taxonomy" id="65742"/>
</organismHost>
<dbReference type="PIR" id="T28287">
    <property type="entry name" value="T28287"/>
</dbReference>
<protein>
    <submittedName>
        <fullName evidence="1">Uncharacterized protein</fullName>
    </submittedName>
</protein>
<evidence type="ECO:0000313" key="1">
    <source>
        <dbReference type="EMBL" id="AAC97797.1"/>
    </source>
</evidence>
<sequence>MYLVGNFKLEGCDVSLNGNYDIIIYSNEIKIKLFYRTNNNININVYLTKIINIIKNNKNDDEIILFNYNENNYSYYRYKNRIFEIYNNFILPNGYISITKYNTIQYSKCSDYISPYEVIIHPINGSNLTCLIMVYSIDTKDIDLIGIY</sequence>
<dbReference type="Proteomes" id="UP000172353">
    <property type="component" value="Segment"/>
</dbReference>
<evidence type="ECO:0000313" key="2">
    <source>
        <dbReference type="Proteomes" id="UP000172353"/>
    </source>
</evidence>
<keyword evidence="2" id="KW-1185">Reference proteome</keyword>
<accession>Q9YVW6</accession>
<dbReference type="GeneID" id="1449792"/>
<name>Q9YVW6_MSEPV</name>
<reference evidence="1 2" key="1">
    <citation type="journal article" date="1999" name="J. Virol.">
        <title>The genome of Melanoplus sanguinipes entomopoxvirus.</title>
        <authorList>
            <person name="Afonso C.L."/>
            <person name="Tulman E.R."/>
            <person name="Lu Z."/>
            <person name="Oma E."/>
            <person name="Kutish G.F."/>
            <person name="Rock D.L."/>
        </authorList>
    </citation>
    <scope>NUCLEOTIDE SEQUENCE [LARGE SCALE GENOMIC DNA]</scope>
    <source>
        <strain evidence="1">Tucson</strain>
    </source>
</reference>